<accession>A0A9Q1UWY7</accession>
<protein>
    <recommendedName>
        <fullName evidence="3">Trypsin-like serine protease</fullName>
    </recommendedName>
</protein>
<dbReference type="Proteomes" id="UP000037540">
    <property type="component" value="Unassembled WGS sequence"/>
</dbReference>
<sequence length="267" mass="28900">TNQLCIQVFVSRKLFSNELNSQDLIPNLYKGIPTDVVQTGILNSCSLTQKVRPAIGGYIIANEHEVFAGGTLGCLVSNKNDYYILSNNHVLANNNKAPIGTKIIQPSYAYGGRLKTDVVAILSKFIPKKPIGTLRRPTNYADCAIAKVINKSLVSPRIAFVGIPQEPIVPRLDQSIKKVGYSTELTSGIIIGINATAEVHSATTEEKFLFKEQIVTTNIGSSGDSGALLLDPSNHTLGLLMSGCSSRNICNPIKYILKELDVRIVTS</sequence>
<comment type="caution">
    <text evidence="1">The sequence shown here is derived from an EMBL/GenBank/DDBJ whole genome shotgun (WGS) entry which is preliminary data.</text>
</comment>
<keyword evidence="1" id="KW-0614">Plasmid</keyword>
<feature type="non-terminal residue" evidence="1">
    <location>
        <position position="1"/>
    </location>
</feature>
<proteinExistence type="predicted"/>
<organism evidence="1 2">
    <name type="scientific">Clostridium botulinum</name>
    <dbReference type="NCBI Taxonomy" id="1491"/>
    <lineage>
        <taxon>Bacteria</taxon>
        <taxon>Bacillati</taxon>
        <taxon>Bacillota</taxon>
        <taxon>Clostridia</taxon>
        <taxon>Eubacteriales</taxon>
        <taxon>Clostridiaceae</taxon>
        <taxon>Clostridium</taxon>
    </lineage>
</organism>
<dbReference type="InterPro" id="IPR009003">
    <property type="entry name" value="Peptidase_S1_PA"/>
</dbReference>
<dbReference type="RefSeq" id="WP_052873305.1">
    <property type="nucleotide sequence ID" value="NZ_LGVR01000060.1"/>
</dbReference>
<name>A0A9Q1UWY7_CLOBO</name>
<geneLocation type="plasmid" evidence="1">
    <name>p1BKT015925</name>
</geneLocation>
<dbReference type="AlphaFoldDB" id="A0A9Q1UWY7"/>
<gene>
    <name evidence="1" type="ORF">ADU74_09905</name>
</gene>
<dbReference type="SUPFAM" id="SSF50494">
    <property type="entry name" value="Trypsin-like serine proteases"/>
    <property type="match status" value="1"/>
</dbReference>
<evidence type="ECO:0008006" key="3">
    <source>
        <dbReference type="Google" id="ProtNLM"/>
    </source>
</evidence>
<evidence type="ECO:0000313" key="1">
    <source>
        <dbReference type="EMBL" id="KOA84975.1"/>
    </source>
</evidence>
<evidence type="ECO:0000313" key="2">
    <source>
        <dbReference type="Proteomes" id="UP000037540"/>
    </source>
</evidence>
<dbReference type="Gene3D" id="2.40.10.10">
    <property type="entry name" value="Trypsin-like serine proteases"/>
    <property type="match status" value="1"/>
</dbReference>
<dbReference type="EMBL" id="LGVR01000060">
    <property type="protein sequence ID" value="KOA84975.1"/>
    <property type="molecule type" value="Genomic_DNA"/>
</dbReference>
<reference evidence="1 2" key="1">
    <citation type="submission" date="2015-07" db="EMBL/GenBank/DDBJ databases">
        <title>Draft genome sequences of 17 French Clostridium botulinum group III.</title>
        <authorList>
            <person name="Woudstra C."/>
            <person name="Le Marechal C."/>
            <person name="Souillard R."/>
            <person name="Bayon-Auboyer M.-H."/>
            <person name="Dessouter D."/>
            <person name="Fach P."/>
        </authorList>
    </citation>
    <scope>NUCLEOTIDE SEQUENCE [LARGE SCALE GENOMIC DNA]</scope>
    <source>
        <strain evidence="1 2">12LNRI-CD</strain>
        <plasmid evidence="1">p1BKT015925</plasmid>
    </source>
</reference>
<dbReference type="InterPro" id="IPR043504">
    <property type="entry name" value="Peptidase_S1_PA_chymotrypsin"/>
</dbReference>